<feature type="domain" description="CBS" evidence="2">
    <location>
        <begin position="104"/>
        <end position="163"/>
    </location>
</feature>
<sequence>MTESPNRATAFLAAFNDIESFLRDILGAEKSDRFTWMVDQATKRKHITQSQANDLKEYAELRNAISHGAYRDFRPIAEPLPETVADIERLRAALLTPALALEVVGPQKVITFTPSDDIHAPLRALRETDISQFPVYESGKCVGLLTTNAIARWVAADLGEDDMLDAKTVREALRYSEKQDQAVFLPRSTTAAGAIAALTTPLADGALPRLAIITEHGAATQKPLAVATASDIPELLAAS</sequence>
<dbReference type="Gene3D" id="3.10.580.10">
    <property type="entry name" value="CBS-domain"/>
    <property type="match status" value="1"/>
</dbReference>
<dbReference type="OrthoDB" id="4417510at2"/>
<keyword evidence="4" id="KW-1185">Reference proteome</keyword>
<dbReference type="RefSeq" id="WP_092148712.1">
    <property type="nucleotide sequence ID" value="NZ_LT629700.1"/>
</dbReference>
<dbReference type="SUPFAM" id="SSF54631">
    <property type="entry name" value="CBS-domain pair"/>
    <property type="match status" value="1"/>
</dbReference>
<dbReference type="InterPro" id="IPR046342">
    <property type="entry name" value="CBS_dom_sf"/>
</dbReference>
<dbReference type="PROSITE" id="PS51371">
    <property type="entry name" value="CBS"/>
    <property type="match status" value="1"/>
</dbReference>
<evidence type="ECO:0000259" key="2">
    <source>
        <dbReference type="PROSITE" id="PS51371"/>
    </source>
</evidence>
<accession>A0A1G9MMK0</accession>
<dbReference type="Proteomes" id="UP000199350">
    <property type="component" value="Chromosome I"/>
</dbReference>
<evidence type="ECO:0000313" key="4">
    <source>
        <dbReference type="Proteomes" id="UP000199350"/>
    </source>
</evidence>
<reference evidence="4" key="1">
    <citation type="submission" date="2016-10" db="EMBL/GenBank/DDBJ databases">
        <authorList>
            <person name="Varghese N."/>
            <person name="Submissions S."/>
        </authorList>
    </citation>
    <scope>NUCLEOTIDE SEQUENCE [LARGE SCALE GENOMIC DNA]</scope>
    <source>
        <strain evidence="4">DSM 20632</strain>
    </source>
</reference>
<protein>
    <submittedName>
        <fullName evidence="3">CBS domain-containing protein</fullName>
    </submittedName>
</protein>
<evidence type="ECO:0000313" key="3">
    <source>
        <dbReference type="EMBL" id="SDL75512.1"/>
    </source>
</evidence>
<dbReference type="EMBL" id="LT629700">
    <property type="protein sequence ID" value="SDL75512.1"/>
    <property type="molecule type" value="Genomic_DNA"/>
</dbReference>
<keyword evidence="1" id="KW-0129">CBS domain</keyword>
<evidence type="ECO:0000256" key="1">
    <source>
        <dbReference type="PROSITE-ProRule" id="PRU00703"/>
    </source>
</evidence>
<name>A0A1G9MMK0_9CORY</name>
<organism evidence="3 4">
    <name type="scientific">Corynebacterium mycetoides</name>
    <dbReference type="NCBI Taxonomy" id="38302"/>
    <lineage>
        <taxon>Bacteria</taxon>
        <taxon>Bacillati</taxon>
        <taxon>Actinomycetota</taxon>
        <taxon>Actinomycetes</taxon>
        <taxon>Mycobacteriales</taxon>
        <taxon>Corynebacteriaceae</taxon>
        <taxon>Corynebacterium</taxon>
    </lineage>
</organism>
<dbReference type="InterPro" id="IPR000644">
    <property type="entry name" value="CBS_dom"/>
</dbReference>
<dbReference type="STRING" id="38302.SAMN04488535_0669"/>
<dbReference type="AlphaFoldDB" id="A0A1G9MMK0"/>
<proteinExistence type="predicted"/>
<dbReference type="Pfam" id="PF00571">
    <property type="entry name" value="CBS"/>
    <property type="match status" value="1"/>
</dbReference>
<gene>
    <name evidence="3" type="ORF">SAMN04488535_0669</name>
</gene>